<keyword evidence="2" id="KW-1185">Reference proteome</keyword>
<dbReference type="AlphaFoldDB" id="A0A5B7GQU1"/>
<organism evidence="1 2">
    <name type="scientific">Portunus trituberculatus</name>
    <name type="common">Swimming crab</name>
    <name type="synonym">Neptunus trituberculatus</name>
    <dbReference type="NCBI Taxonomy" id="210409"/>
    <lineage>
        <taxon>Eukaryota</taxon>
        <taxon>Metazoa</taxon>
        <taxon>Ecdysozoa</taxon>
        <taxon>Arthropoda</taxon>
        <taxon>Crustacea</taxon>
        <taxon>Multicrustacea</taxon>
        <taxon>Malacostraca</taxon>
        <taxon>Eumalacostraca</taxon>
        <taxon>Eucarida</taxon>
        <taxon>Decapoda</taxon>
        <taxon>Pleocyemata</taxon>
        <taxon>Brachyura</taxon>
        <taxon>Eubrachyura</taxon>
        <taxon>Portunoidea</taxon>
        <taxon>Portunidae</taxon>
        <taxon>Portuninae</taxon>
        <taxon>Portunus</taxon>
    </lineage>
</organism>
<sequence>MINWRVSALVIRTWGKRKKILTHLMTSKKDAEAFVHVRDGVTSSPLRRTCALGSACFRSARERVSHYGGKLCQVFNCLQASLSDDGSSGAKGQRRCGLPRGDAPPLESRLTARKGKFWMTRGDSWLFYGHADIMLCS</sequence>
<dbReference type="EMBL" id="VSRR010017051">
    <property type="protein sequence ID" value="MPC59983.1"/>
    <property type="molecule type" value="Genomic_DNA"/>
</dbReference>
<evidence type="ECO:0000313" key="1">
    <source>
        <dbReference type="EMBL" id="MPC59983.1"/>
    </source>
</evidence>
<accession>A0A5B7GQU1</accession>
<comment type="caution">
    <text evidence="1">The sequence shown here is derived from an EMBL/GenBank/DDBJ whole genome shotgun (WGS) entry which is preliminary data.</text>
</comment>
<evidence type="ECO:0000313" key="2">
    <source>
        <dbReference type="Proteomes" id="UP000324222"/>
    </source>
</evidence>
<dbReference type="Proteomes" id="UP000324222">
    <property type="component" value="Unassembled WGS sequence"/>
</dbReference>
<name>A0A5B7GQU1_PORTR</name>
<proteinExistence type="predicted"/>
<reference evidence="1 2" key="1">
    <citation type="submission" date="2019-05" db="EMBL/GenBank/DDBJ databases">
        <title>Another draft genome of Portunus trituberculatus and its Hox gene families provides insights of decapod evolution.</title>
        <authorList>
            <person name="Jeong J.-H."/>
            <person name="Song I."/>
            <person name="Kim S."/>
            <person name="Choi T."/>
            <person name="Kim D."/>
            <person name="Ryu S."/>
            <person name="Kim W."/>
        </authorList>
    </citation>
    <scope>NUCLEOTIDE SEQUENCE [LARGE SCALE GENOMIC DNA]</scope>
    <source>
        <tissue evidence="1">Muscle</tissue>
    </source>
</reference>
<protein>
    <submittedName>
        <fullName evidence="1">Uncharacterized protein</fullName>
    </submittedName>
</protein>
<gene>
    <name evidence="1" type="ORF">E2C01_054017</name>
</gene>